<accession>A0A8X6NB35</accession>
<dbReference type="EMBL" id="BMAW01056001">
    <property type="protein sequence ID" value="GFT03800.1"/>
    <property type="molecule type" value="Genomic_DNA"/>
</dbReference>
<organism evidence="1 2">
    <name type="scientific">Nephila pilipes</name>
    <name type="common">Giant wood spider</name>
    <name type="synonym">Nephila maculata</name>
    <dbReference type="NCBI Taxonomy" id="299642"/>
    <lineage>
        <taxon>Eukaryota</taxon>
        <taxon>Metazoa</taxon>
        <taxon>Ecdysozoa</taxon>
        <taxon>Arthropoda</taxon>
        <taxon>Chelicerata</taxon>
        <taxon>Arachnida</taxon>
        <taxon>Araneae</taxon>
        <taxon>Araneomorphae</taxon>
        <taxon>Entelegynae</taxon>
        <taxon>Araneoidea</taxon>
        <taxon>Nephilidae</taxon>
        <taxon>Nephila</taxon>
    </lineage>
</organism>
<keyword evidence="2" id="KW-1185">Reference proteome</keyword>
<dbReference type="Proteomes" id="UP000887013">
    <property type="component" value="Unassembled WGS sequence"/>
</dbReference>
<name>A0A8X6NB35_NEPPI</name>
<gene>
    <name evidence="1" type="ORF">NPIL_70941</name>
</gene>
<dbReference type="AlphaFoldDB" id="A0A8X6NB35"/>
<comment type="caution">
    <text evidence="1">The sequence shown here is derived from an EMBL/GenBank/DDBJ whole genome shotgun (WGS) entry which is preliminary data.</text>
</comment>
<evidence type="ECO:0000313" key="1">
    <source>
        <dbReference type="EMBL" id="GFT03800.1"/>
    </source>
</evidence>
<reference evidence="1" key="1">
    <citation type="submission" date="2020-08" db="EMBL/GenBank/DDBJ databases">
        <title>Multicomponent nature underlies the extraordinary mechanical properties of spider dragline silk.</title>
        <authorList>
            <person name="Kono N."/>
            <person name="Nakamura H."/>
            <person name="Mori M."/>
            <person name="Yoshida Y."/>
            <person name="Ohtoshi R."/>
            <person name="Malay A.D."/>
            <person name="Moran D.A.P."/>
            <person name="Tomita M."/>
            <person name="Numata K."/>
            <person name="Arakawa K."/>
        </authorList>
    </citation>
    <scope>NUCLEOTIDE SEQUENCE</scope>
</reference>
<sequence>MDSPYTEIGLCVDLRASTRPLLILRGSSRRLRYLDLFAVFYTVAGTLGRDTRSPVSFHSPRQPGSTIGKLELQGLLAHHGINNAYFFLVPKISSFQRSKG</sequence>
<evidence type="ECO:0000313" key="2">
    <source>
        <dbReference type="Proteomes" id="UP000887013"/>
    </source>
</evidence>
<protein>
    <submittedName>
        <fullName evidence="1">Uncharacterized protein</fullName>
    </submittedName>
</protein>
<proteinExistence type="predicted"/>